<accession>A0ABU6RCW1</accession>
<organism evidence="2 3">
    <name type="scientific">Stylosanthes scabra</name>
    <dbReference type="NCBI Taxonomy" id="79078"/>
    <lineage>
        <taxon>Eukaryota</taxon>
        <taxon>Viridiplantae</taxon>
        <taxon>Streptophyta</taxon>
        <taxon>Embryophyta</taxon>
        <taxon>Tracheophyta</taxon>
        <taxon>Spermatophyta</taxon>
        <taxon>Magnoliopsida</taxon>
        <taxon>eudicotyledons</taxon>
        <taxon>Gunneridae</taxon>
        <taxon>Pentapetalae</taxon>
        <taxon>rosids</taxon>
        <taxon>fabids</taxon>
        <taxon>Fabales</taxon>
        <taxon>Fabaceae</taxon>
        <taxon>Papilionoideae</taxon>
        <taxon>50 kb inversion clade</taxon>
        <taxon>dalbergioids sensu lato</taxon>
        <taxon>Dalbergieae</taxon>
        <taxon>Pterocarpus clade</taxon>
        <taxon>Stylosanthes</taxon>
    </lineage>
</organism>
<proteinExistence type="predicted"/>
<dbReference type="InterPro" id="IPR019557">
    <property type="entry name" value="AminoTfrase-like_pln_mobile"/>
</dbReference>
<name>A0ABU6RCW1_9FABA</name>
<gene>
    <name evidence="2" type="ORF">PIB30_033973</name>
</gene>
<dbReference type="EMBL" id="JASCZI010030364">
    <property type="protein sequence ID" value="MED6121858.1"/>
    <property type="molecule type" value="Genomic_DNA"/>
</dbReference>
<evidence type="ECO:0000313" key="2">
    <source>
        <dbReference type="EMBL" id="MED6121858.1"/>
    </source>
</evidence>
<dbReference type="Proteomes" id="UP001341840">
    <property type="component" value="Unassembled WGS sequence"/>
</dbReference>
<evidence type="ECO:0000313" key="3">
    <source>
        <dbReference type="Proteomes" id="UP001341840"/>
    </source>
</evidence>
<comment type="caution">
    <text evidence="2">The sequence shown here is derived from an EMBL/GenBank/DDBJ whole genome shotgun (WGS) entry which is preliminary data.</text>
</comment>
<reference evidence="2 3" key="1">
    <citation type="journal article" date="2023" name="Plants (Basel)">
        <title>Bridging the Gap: Combining Genomics and Transcriptomics Approaches to Understand Stylosanthes scabra, an Orphan Legume from the Brazilian Caatinga.</title>
        <authorList>
            <person name="Ferreira-Neto J.R.C."/>
            <person name="da Silva M.D."/>
            <person name="Binneck E."/>
            <person name="de Melo N.F."/>
            <person name="da Silva R.H."/>
            <person name="de Melo A.L.T.M."/>
            <person name="Pandolfi V."/>
            <person name="Bustamante F.O."/>
            <person name="Brasileiro-Vidal A.C."/>
            <person name="Benko-Iseppon A.M."/>
        </authorList>
    </citation>
    <scope>NUCLEOTIDE SEQUENCE [LARGE SCALE GENOMIC DNA]</scope>
    <source>
        <tissue evidence="2">Leaves</tissue>
    </source>
</reference>
<sequence>MPFSDEDHRALWCSIIPLIYFGTIEWHQADRVIPQFGGVQNRPHLALNIEFLHSRDEQGSDQRFSQTYQRRHALWVTMFEQLFEVVQSADPDPTTNFIQWWILAAMRYLVPADHFHSFSS</sequence>
<dbReference type="Pfam" id="PF10536">
    <property type="entry name" value="PMD"/>
    <property type="match status" value="1"/>
</dbReference>
<protein>
    <recommendedName>
        <fullName evidence="1">Aminotransferase-like plant mobile domain-containing protein</fullName>
    </recommendedName>
</protein>
<evidence type="ECO:0000259" key="1">
    <source>
        <dbReference type="Pfam" id="PF10536"/>
    </source>
</evidence>
<feature type="domain" description="Aminotransferase-like plant mobile" evidence="1">
    <location>
        <begin position="8"/>
        <end position="101"/>
    </location>
</feature>
<keyword evidence="3" id="KW-1185">Reference proteome</keyword>